<evidence type="ECO:0000256" key="1">
    <source>
        <dbReference type="ARBA" id="ARBA00004141"/>
    </source>
</evidence>
<comment type="caution">
    <text evidence="8">The sequence shown here is derived from an EMBL/GenBank/DDBJ whole genome shotgun (WGS) entry which is preliminary data.</text>
</comment>
<dbReference type="EMBL" id="JANAVB010007600">
    <property type="protein sequence ID" value="KAJ6842414.1"/>
    <property type="molecule type" value="Genomic_DNA"/>
</dbReference>
<organism evidence="8 9">
    <name type="scientific">Iris pallida</name>
    <name type="common">Sweet iris</name>
    <dbReference type="NCBI Taxonomy" id="29817"/>
    <lineage>
        <taxon>Eukaryota</taxon>
        <taxon>Viridiplantae</taxon>
        <taxon>Streptophyta</taxon>
        <taxon>Embryophyta</taxon>
        <taxon>Tracheophyta</taxon>
        <taxon>Spermatophyta</taxon>
        <taxon>Magnoliopsida</taxon>
        <taxon>Liliopsida</taxon>
        <taxon>Asparagales</taxon>
        <taxon>Iridaceae</taxon>
        <taxon>Iridoideae</taxon>
        <taxon>Irideae</taxon>
        <taxon>Iris</taxon>
    </lineage>
</organism>
<evidence type="ECO:0000256" key="2">
    <source>
        <dbReference type="ARBA" id="ARBA00009142"/>
    </source>
</evidence>
<keyword evidence="3 6" id="KW-0812">Transmembrane</keyword>
<evidence type="ECO:0000313" key="8">
    <source>
        <dbReference type="EMBL" id="KAJ6842414.1"/>
    </source>
</evidence>
<dbReference type="PANTHER" id="PTHR14255">
    <property type="entry name" value="CEREBLON"/>
    <property type="match status" value="1"/>
</dbReference>
<name>A0AAX6HPD8_IRIPA</name>
<dbReference type="Pfam" id="PF01925">
    <property type="entry name" value="TauE"/>
    <property type="match status" value="2"/>
</dbReference>
<feature type="transmembrane region" description="Helical" evidence="6">
    <location>
        <begin position="352"/>
        <end position="376"/>
    </location>
</feature>
<comment type="subcellular location">
    <subcellularLocation>
        <location evidence="1">Membrane</location>
        <topology evidence="1">Multi-pass membrane protein</topology>
    </subcellularLocation>
</comment>
<dbReference type="Proteomes" id="UP001140949">
    <property type="component" value="Unassembled WGS sequence"/>
</dbReference>
<sequence>MDMVTTILVCILSAMAASLSSAGGVGGGSLYLPILDLVGGLDLKTATALSAFMVAGGSLSNVLCNNLLLLNGSSIDYDIALLSQPCMLLGVGAGVVCNVVFPEWLVTALFALFLGLSTVKTFQAGFVCWNAESDGVVRVHAPAGGKGVEEALLMEEEEGGAGYETPWAKLAVLMLIWLCFFVLHVLNGDKDGKIITRVRPCGLKYWLITSSQVPIAIGFTAYILYRRRRNRHNKPDQQKVGKDTVVYNTIEALPVVVFPMAALLSGVLGGLFGIGGGLLINPVLLQIGVPPQVTAATTSFMVLFSSSMSMVQYLILGMKDIKQALVFSAVCFVASIVGLVAIQRAIVKSGRVSLIVFSVSAVMALSAVSITCFGAVDVWRKYIDGKNMGFKLPC</sequence>
<dbReference type="InterPro" id="IPR002781">
    <property type="entry name" value="TM_pro_TauE-like"/>
</dbReference>
<feature type="transmembrane region" description="Helical" evidence="6">
    <location>
        <begin position="46"/>
        <end position="69"/>
    </location>
</feature>
<feature type="transmembrane region" description="Helical" evidence="6">
    <location>
        <begin position="107"/>
        <end position="129"/>
    </location>
</feature>
<feature type="transmembrane region" description="Helical" evidence="6">
    <location>
        <begin position="245"/>
        <end position="274"/>
    </location>
</feature>
<evidence type="ECO:0000313" key="9">
    <source>
        <dbReference type="Proteomes" id="UP001140949"/>
    </source>
</evidence>
<evidence type="ECO:0000256" key="3">
    <source>
        <dbReference type="ARBA" id="ARBA00022692"/>
    </source>
</evidence>
<keyword evidence="5 6" id="KW-0472">Membrane</keyword>
<keyword evidence="9" id="KW-1185">Reference proteome</keyword>
<dbReference type="GO" id="GO:0031464">
    <property type="term" value="C:Cul4A-RING E3 ubiquitin ligase complex"/>
    <property type="evidence" value="ECO:0007669"/>
    <property type="project" value="TreeGrafter"/>
</dbReference>
<reference evidence="8" key="2">
    <citation type="submission" date="2023-04" db="EMBL/GenBank/DDBJ databases">
        <authorList>
            <person name="Bruccoleri R.E."/>
            <person name="Oakeley E.J."/>
            <person name="Faust A.-M."/>
            <person name="Dessus-Babus S."/>
            <person name="Altorfer M."/>
            <person name="Burckhardt D."/>
            <person name="Oertli M."/>
            <person name="Naumann U."/>
            <person name="Petersen F."/>
            <person name="Wong J."/>
        </authorList>
    </citation>
    <scope>NUCLEOTIDE SEQUENCE</scope>
    <source>
        <strain evidence="8">GSM-AAB239-AS_SAM_17_03QT</strain>
        <tissue evidence="8">Leaf</tissue>
    </source>
</reference>
<keyword evidence="7" id="KW-0732">Signal</keyword>
<proteinExistence type="inferred from homology"/>
<evidence type="ECO:0000256" key="6">
    <source>
        <dbReference type="SAM" id="Phobius"/>
    </source>
</evidence>
<feature type="transmembrane region" description="Helical" evidence="6">
    <location>
        <begin position="294"/>
        <end position="316"/>
    </location>
</feature>
<keyword evidence="4 6" id="KW-1133">Transmembrane helix</keyword>
<feature type="signal peptide" evidence="7">
    <location>
        <begin position="1"/>
        <end position="22"/>
    </location>
</feature>
<dbReference type="GO" id="GO:0016567">
    <property type="term" value="P:protein ubiquitination"/>
    <property type="evidence" value="ECO:0007669"/>
    <property type="project" value="TreeGrafter"/>
</dbReference>
<evidence type="ECO:0000256" key="4">
    <source>
        <dbReference type="ARBA" id="ARBA00022989"/>
    </source>
</evidence>
<feature type="transmembrane region" description="Helical" evidence="6">
    <location>
        <begin position="167"/>
        <end position="186"/>
    </location>
</feature>
<reference evidence="8" key="1">
    <citation type="journal article" date="2023" name="GigaByte">
        <title>Genome assembly of the bearded iris, Iris pallida Lam.</title>
        <authorList>
            <person name="Bruccoleri R.E."/>
            <person name="Oakeley E.J."/>
            <person name="Faust A.M.E."/>
            <person name="Altorfer M."/>
            <person name="Dessus-Babus S."/>
            <person name="Burckhardt D."/>
            <person name="Oertli M."/>
            <person name="Naumann U."/>
            <person name="Petersen F."/>
            <person name="Wong J."/>
        </authorList>
    </citation>
    <scope>NUCLEOTIDE SEQUENCE</scope>
    <source>
        <strain evidence="8">GSM-AAB239-AS_SAM_17_03QT</strain>
    </source>
</reference>
<dbReference type="AlphaFoldDB" id="A0AAX6HPD8"/>
<feature type="transmembrane region" description="Helical" evidence="6">
    <location>
        <begin position="81"/>
        <end position="101"/>
    </location>
</feature>
<protein>
    <recommendedName>
        <fullName evidence="10">Sulfite exporter TauE/SafE family protein</fullName>
    </recommendedName>
</protein>
<feature type="transmembrane region" description="Helical" evidence="6">
    <location>
        <begin position="206"/>
        <end position="225"/>
    </location>
</feature>
<feature type="chain" id="PRO_5043545312" description="Sulfite exporter TauE/SafE family protein" evidence="7">
    <location>
        <begin position="23"/>
        <end position="394"/>
    </location>
</feature>
<accession>A0AAX6HPD8</accession>
<gene>
    <name evidence="8" type="ORF">M6B38_301195</name>
</gene>
<dbReference type="PANTHER" id="PTHR14255:SF3">
    <property type="entry name" value="SULFITE EXPORTER TAUE_SAFE FAMILY PROTEIN 5-RELATED"/>
    <property type="match status" value="1"/>
</dbReference>
<dbReference type="GO" id="GO:0016020">
    <property type="term" value="C:membrane"/>
    <property type="evidence" value="ECO:0007669"/>
    <property type="project" value="UniProtKB-SubCell"/>
</dbReference>
<comment type="similarity">
    <text evidence="2">Belongs to the 4-toluene sulfonate uptake permease (TSUP) (TC 2.A.102) family.</text>
</comment>
<feature type="transmembrane region" description="Helical" evidence="6">
    <location>
        <begin position="325"/>
        <end position="346"/>
    </location>
</feature>
<evidence type="ECO:0008006" key="10">
    <source>
        <dbReference type="Google" id="ProtNLM"/>
    </source>
</evidence>
<evidence type="ECO:0000256" key="5">
    <source>
        <dbReference type="ARBA" id="ARBA00023136"/>
    </source>
</evidence>
<evidence type="ECO:0000256" key="7">
    <source>
        <dbReference type="SAM" id="SignalP"/>
    </source>
</evidence>